<name>A0A841KBC7_9HYPH</name>
<evidence type="ECO:0000313" key="3">
    <source>
        <dbReference type="EMBL" id="MBB6169470.1"/>
    </source>
</evidence>
<dbReference type="Pfam" id="PF03288">
    <property type="entry name" value="Pox_D5"/>
    <property type="match status" value="1"/>
</dbReference>
<sequence>MTMQKVIPVDFRGDVIWAVDDDGAVFIAVKPIAERLGLSWGAQYRRLQRDAVLSKGISIMAIPSPGGAQDTVCLPLDFIPGFLFGLDERRVKPELREKVVAYKRECHRVLYDRFFGQGAEGQGPDEAPPFRRVLLPGHPDFSQAVRLVREARLTRGTEAALAIWRVIGLPWVPELEAAAATGRIGEPTDSVAQFAVDGIERAPGVSTPAAALWQAYSAFCTARGLENLGERSFLTRFASIGFAKRKSMGRSVYLNIRPVVAAGERAE</sequence>
<evidence type="ECO:0000259" key="2">
    <source>
        <dbReference type="Pfam" id="PF10547"/>
    </source>
</evidence>
<dbReference type="InterPro" id="IPR018875">
    <property type="entry name" value="Antirepressor_Ant_N"/>
</dbReference>
<keyword evidence="4" id="KW-1185">Reference proteome</keyword>
<evidence type="ECO:0000259" key="1">
    <source>
        <dbReference type="Pfam" id="PF03288"/>
    </source>
</evidence>
<gene>
    <name evidence="3" type="ORF">HNQ73_003112</name>
</gene>
<organism evidence="3 4">
    <name type="scientific">Chelatococcus composti</name>
    <dbReference type="NCBI Taxonomy" id="1743235"/>
    <lineage>
        <taxon>Bacteria</taxon>
        <taxon>Pseudomonadati</taxon>
        <taxon>Pseudomonadota</taxon>
        <taxon>Alphaproteobacteria</taxon>
        <taxon>Hyphomicrobiales</taxon>
        <taxon>Chelatococcaceae</taxon>
        <taxon>Chelatococcus</taxon>
    </lineage>
</organism>
<comment type="caution">
    <text evidence="3">The sequence shown here is derived from an EMBL/GenBank/DDBJ whole genome shotgun (WGS) entry which is preliminary data.</text>
</comment>
<protein>
    <recommendedName>
        <fullName evidence="5">Antirepressor protein ant N-terminal domain-containing protein</fullName>
    </recommendedName>
</protein>
<accession>A0A841KBC7</accession>
<dbReference type="PRINTS" id="PR01994">
    <property type="entry name" value="ANTIREPRESSR"/>
</dbReference>
<reference evidence="3 4" key="1">
    <citation type="submission" date="2020-08" db="EMBL/GenBank/DDBJ databases">
        <title>Genomic Encyclopedia of Type Strains, Phase IV (KMG-IV): sequencing the most valuable type-strain genomes for metagenomic binning, comparative biology and taxonomic classification.</title>
        <authorList>
            <person name="Goeker M."/>
        </authorList>
    </citation>
    <scope>NUCLEOTIDE SEQUENCE [LARGE SCALE GENOMIC DNA]</scope>
    <source>
        <strain evidence="3 4">DSM 101465</strain>
    </source>
</reference>
<feature type="domain" description="Antirepressor protein ant N-terminal" evidence="2">
    <location>
        <begin position="9"/>
        <end position="119"/>
    </location>
</feature>
<proteinExistence type="predicted"/>
<evidence type="ECO:0000313" key="4">
    <source>
        <dbReference type="Proteomes" id="UP000588017"/>
    </source>
</evidence>
<dbReference type="InterPro" id="IPR004968">
    <property type="entry name" value="DNA_primase/NTPase_C"/>
</dbReference>
<dbReference type="Pfam" id="PF10547">
    <property type="entry name" value="P22_AR_N"/>
    <property type="match status" value="1"/>
</dbReference>
<dbReference type="Proteomes" id="UP000588017">
    <property type="component" value="Unassembled WGS sequence"/>
</dbReference>
<feature type="domain" description="DNA primase/nucleoside triphosphatase C-terminal" evidence="1">
    <location>
        <begin position="189"/>
        <end position="247"/>
    </location>
</feature>
<evidence type="ECO:0008006" key="5">
    <source>
        <dbReference type="Google" id="ProtNLM"/>
    </source>
</evidence>
<dbReference type="EMBL" id="JACHEH010000007">
    <property type="protein sequence ID" value="MBB6169470.1"/>
    <property type="molecule type" value="Genomic_DNA"/>
</dbReference>
<dbReference type="AlphaFoldDB" id="A0A841KBC7"/>